<organism evidence="1 2">
    <name type="scientific">Aplysia californica</name>
    <name type="common">California sea hare</name>
    <dbReference type="NCBI Taxonomy" id="6500"/>
    <lineage>
        <taxon>Eukaryota</taxon>
        <taxon>Metazoa</taxon>
        <taxon>Spiralia</taxon>
        <taxon>Lophotrochozoa</taxon>
        <taxon>Mollusca</taxon>
        <taxon>Gastropoda</taxon>
        <taxon>Heterobranchia</taxon>
        <taxon>Euthyneura</taxon>
        <taxon>Tectipleura</taxon>
        <taxon>Aplysiida</taxon>
        <taxon>Aplysioidea</taxon>
        <taxon>Aplysiidae</taxon>
        <taxon>Aplysia</taxon>
    </lineage>
</organism>
<dbReference type="Pfam" id="PF18775">
    <property type="entry name" value="APOBEC4"/>
    <property type="match status" value="1"/>
</dbReference>
<reference evidence="2" key="1">
    <citation type="submission" date="2025-08" db="UniProtKB">
        <authorList>
            <consortium name="RefSeq"/>
        </authorList>
    </citation>
    <scope>IDENTIFICATION</scope>
</reference>
<proteinExistence type="predicted"/>
<dbReference type="Gene3D" id="3.40.140.10">
    <property type="entry name" value="Cytidine Deaminase, domain 2"/>
    <property type="match status" value="1"/>
</dbReference>
<dbReference type="RefSeq" id="XP_012940872.1">
    <property type="nucleotide sequence ID" value="XM_013085418.2"/>
</dbReference>
<gene>
    <name evidence="2" type="primary">LOC101855065</name>
</gene>
<name>A0ABM1A4V1_APLCA</name>
<keyword evidence="1" id="KW-1185">Reference proteome</keyword>
<dbReference type="Proteomes" id="UP000694888">
    <property type="component" value="Unplaced"/>
</dbReference>
<evidence type="ECO:0000313" key="1">
    <source>
        <dbReference type="Proteomes" id="UP000694888"/>
    </source>
</evidence>
<dbReference type="GeneID" id="101855065"/>
<evidence type="ECO:0000313" key="2">
    <source>
        <dbReference type="RefSeq" id="XP_012940872.1"/>
    </source>
</evidence>
<protein>
    <submittedName>
        <fullName evidence="2">Uncharacterized protein LOC101855065</fullName>
    </submittedName>
</protein>
<sequence>MSSVPTGDDARVLSDCEDARMCNYSPCRDCAAELLKAINLAEEKKIKLNISITFVALNKIRRPSWINRGLCTAFGDVSINESNENILGLRLLLKAGVKLTSFNSETWRFLYAFLGQGLPSDSPGKFLSAKYSGAQSEARAEEDRWTQTDLKQILKGIHLTSPALSTENSMLPLAWSHPILVGNKVGEYRLTVRKVGLPGICLF</sequence>
<accession>A0ABM1A4V1</accession>